<accession>A0A518D8F1</accession>
<sequence length="102" mass="11035">MSSSTVETPTPTATNVRVDEDTLFVSLSDGRSISAPIAWYPRLLHGTTEQRGHWRLIGGGNGIHWPDLDEDISVVNLLAGQPSGESQASLKRWLAKIGGRTP</sequence>
<dbReference type="RefSeq" id="WP_145281945.1">
    <property type="nucleotide sequence ID" value="NZ_CP036291.1"/>
</dbReference>
<dbReference type="InterPro" id="IPR018841">
    <property type="entry name" value="DUF2442"/>
</dbReference>
<gene>
    <name evidence="1" type="ORF">Pla175_11250</name>
</gene>
<name>A0A518D8F1_9BACT</name>
<keyword evidence="2" id="KW-1185">Reference proteome</keyword>
<reference evidence="1 2" key="1">
    <citation type="submission" date="2019-02" db="EMBL/GenBank/DDBJ databases">
        <title>Deep-cultivation of Planctomycetes and their phenomic and genomic characterization uncovers novel biology.</title>
        <authorList>
            <person name="Wiegand S."/>
            <person name="Jogler M."/>
            <person name="Boedeker C."/>
            <person name="Pinto D."/>
            <person name="Vollmers J."/>
            <person name="Rivas-Marin E."/>
            <person name="Kohn T."/>
            <person name="Peeters S.H."/>
            <person name="Heuer A."/>
            <person name="Rast P."/>
            <person name="Oberbeckmann S."/>
            <person name="Bunk B."/>
            <person name="Jeske O."/>
            <person name="Meyerdierks A."/>
            <person name="Storesund J.E."/>
            <person name="Kallscheuer N."/>
            <person name="Luecker S."/>
            <person name="Lage O.M."/>
            <person name="Pohl T."/>
            <person name="Merkel B.J."/>
            <person name="Hornburger P."/>
            <person name="Mueller R.-W."/>
            <person name="Bruemmer F."/>
            <person name="Labrenz M."/>
            <person name="Spormann A.M."/>
            <person name="Op den Camp H."/>
            <person name="Overmann J."/>
            <person name="Amann R."/>
            <person name="Jetten M.S.M."/>
            <person name="Mascher T."/>
            <person name="Medema M.H."/>
            <person name="Devos D.P."/>
            <person name="Kaster A.-K."/>
            <person name="Ovreas L."/>
            <person name="Rohde M."/>
            <person name="Galperin M.Y."/>
            <person name="Jogler C."/>
        </authorList>
    </citation>
    <scope>NUCLEOTIDE SEQUENCE [LARGE SCALE GENOMIC DNA]</scope>
    <source>
        <strain evidence="1 2">Pla175</strain>
    </source>
</reference>
<proteinExistence type="predicted"/>
<dbReference type="Pfam" id="PF10387">
    <property type="entry name" value="DUF2442"/>
    <property type="match status" value="1"/>
</dbReference>
<evidence type="ECO:0000313" key="1">
    <source>
        <dbReference type="EMBL" id="QDU87759.1"/>
    </source>
</evidence>
<dbReference type="Gene3D" id="3.30.2020.40">
    <property type="entry name" value="Uncharacterised protein PF10387, DUF2442"/>
    <property type="match status" value="1"/>
</dbReference>
<protein>
    <recommendedName>
        <fullName evidence="3">DUF2442 domain-containing protein</fullName>
    </recommendedName>
</protein>
<evidence type="ECO:0008006" key="3">
    <source>
        <dbReference type="Google" id="ProtNLM"/>
    </source>
</evidence>
<dbReference type="Proteomes" id="UP000317429">
    <property type="component" value="Chromosome"/>
</dbReference>
<organism evidence="1 2">
    <name type="scientific">Pirellulimonas nuda</name>
    <dbReference type="NCBI Taxonomy" id="2528009"/>
    <lineage>
        <taxon>Bacteria</taxon>
        <taxon>Pseudomonadati</taxon>
        <taxon>Planctomycetota</taxon>
        <taxon>Planctomycetia</taxon>
        <taxon>Pirellulales</taxon>
        <taxon>Lacipirellulaceae</taxon>
        <taxon>Pirellulimonas</taxon>
    </lineage>
</organism>
<evidence type="ECO:0000313" key="2">
    <source>
        <dbReference type="Proteomes" id="UP000317429"/>
    </source>
</evidence>
<dbReference type="EMBL" id="CP036291">
    <property type="protein sequence ID" value="QDU87759.1"/>
    <property type="molecule type" value="Genomic_DNA"/>
</dbReference>
<dbReference type="OrthoDB" id="9807561at2"/>
<dbReference type="AlphaFoldDB" id="A0A518D8F1"/>
<dbReference type="KEGG" id="pnd:Pla175_11250"/>